<feature type="domain" description="RNA polymerase sigma-70 region 4" evidence="8">
    <location>
        <begin position="235"/>
        <end position="287"/>
    </location>
</feature>
<dbReference type="InterPro" id="IPR000943">
    <property type="entry name" value="RNA_pol_sigma70"/>
</dbReference>
<dbReference type="InterPro" id="IPR014284">
    <property type="entry name" value="RNA_pol_sigma-70_dom"/>
</dbReference>
<dbReference type="NCBIfam" id="TIGR02937">
    <property type="entry name" value="sigma70-ECF"/>
    <property type="match status" value="1"/>
</dbReference>
<evidence type="ECO:0000256" key="2">
    <source>
        <dbReference type="ARBA" id="ARBA00023082"/>
    </source>
</evidence>
<dbReference type="GO" id="GO:0003677">
    <property type="term" value="F:DNA binding"/>
    <property type="evidence" value="ECO:0007669"/>
    <property type="project" value="UniProtKB-KW"/>
</dbReference>
<evidence type="ECO:0000256" key="4">
    <source>
        <dbReference type="ARBA" id="ARBA00023163"/>
    </source>
</evidence>
<dbReference type="Gene3D" id="1.10.601.10">
    <property type="entry name" value="RNA Polymerase Primary Sigma Factor"/>
    <property type="match status" value="1"/>
</dbReference>
<dbReference type="InterPro" id="IPR007627">
    <property type="entry name" value="RNA_pol_sigma70_r2"/>
</dbReference>
<dbReference type="InterPro" id="IPR009042">
    <property type="entry name" value="RNA_pol_sigma70_r1_2"/>
</dbReference>
<dbReference type="eggNOG" id="COG0568">
    <property type="taxonomic scope" value="Bacteria"/>
</dbReference>
<dbReference type="AlphaFoldDB" id="W0RCT5"/>
<accession>W0RCT5</accession>
<feature type="domain" description="RNA polymerase sigma-70 region 2" evidence="7">
    <location>
        <begin position="67"/>
        <end position="134"/>
    </location>
</feature>
<proteinExistence type="predicted"/>
<dbReference type="HOGENOM" id="CLU_014793_3_5_0"/>
<keyword evidence="2" id="KW-0731">Sigma factor</keyword>
<dbReference type="InterPro" id="IPR007630">
    <property type="entry name" value="RNA_pol_sigma70_r4"/>
</dbReference>
<name>W0RCT5_9BACT</name>
<dbReference type="CDD" id="cd06171">
    <property type="entry name" value="Sigma70_r4"/>
    <property type="match status" value="1"/>
</dbReference>
<sequence>MGIRLVNEQHTGSAGSERTVHRAVAARETLVEQYIRDIAAYPLISRDEEIALGRRVKEGDRDALDRLVLANLRFVIVVAKKYQHYGVALADLINEGNLGLIRAAHRFDPTRGIRFVSYAIWWIRQAIFQALAEQGQLARVPMSQALEFHRVAKRARSLRRELGREPSAAELAEHLGMRETDVAAALAVARTPLSLDTPHGPDDTRLADHLADVAMPAPDELPLERALADLVRESLSSLKEREALVLNLYFGLDGTEPMNLERIGARLGVSRERVRQLKEKALARLRAGRLGKALAEFYG</sequence>
<dbReference type="Pfam" id="PF04542">
    <property type="entry name" value="Sigma70_r2"/>
    <property type="match status" value="1"/>
</dbReference>
<evidence type="ECO:0000259" key="8">
    <source>
        <dbReference type="Pfam" id="PF04545"/>
    </source>
</evidence>
<evidence type="ECO:0000259" key="7">
    <source>
        <dbReference type="Pfam" id="PF04542"/>
    </source>
</evidence>
<dbReference type="PRINTS" id="PR00046">
    <property type="entry name" value="SIGMA70FCT"/>
</dbReference>
<dbReference type="SUPFAM" id="SSF88659">
    <property type="entry name" value="Sigma3 and sigma4 domains of RNA polymerase sigma factors"/>
    <property type="match status" value="2"/>
</dbReference>
<dbReference type="PANTHER" id="PTHR30603">
    <property type="entry name" value="RNA POLYMERASE SIGMA FACTOR RPO"/>
    <property type="match status" value="1"/>
</dbReference>
<feature type="domain" description="RNA polymerase sigma-70 region 3" evidence="6">
    <location>
        <begin position="150"/>
        <end position="219"/>
    </location>
</feature>
<keyword evidence="3" id="KW-0238">DNA-binding</keyword>
<dbReference type="InterPro" id="IPR036388">
    <property type="entry name" value="WH-like_DNA-bd_sf"/>
</dbReference>
<gene>
    <name evidence="9" type="ORF">J421_0598</name>
</gene>
<dbReference type="Gene3D" id="1.10.10.10">
    <property type="entry name" value="Winged helix-like DNA-binding domain superfamily/Winged helix DNA-binding domain"/>
    <property type="match status" value="2"/>
</dbReference>
<dbReference type="Proteomes" id="UP000019151">
    <property type="component" value="Chromosome"/>
</dbReference>
<dbReference type="InParanoid" id="W0RCT5"/>
<feature type="domain" description="RNA polymerase sigma-70 region 1.2" evidence="5">
    <location>
        <begin position="31"/>
        <end position="61"/>
    </location>
</feature>
<dbReference type="PATRIC" id="fig|861299.3.peg.610"/>
<keyword evidence="10" id="KW-1185">Reference proteome</keyword>
<dbReference type="FunCoup" id="W0RCT5">
    <property type="interactions" value="523"/>
</dbReference>
<dbReference type="EMBL" id="CP007128">
    <property type="protein sequence ID" value="AHG88135.1"/>
    <property type="molecule type" value="Genomic_DNA"/>
</dbReference>
<dbReference type="KEGG" id="gba:J421_0598"/>
<evidence type="ECO:0000313" key="9">
    <source>
        <dbReference type="EMBL" id="AHG88135.1"/>
    </source>
</evidence>
<protein>
    <submittedName>
        <fullName evidence="9">RNA polymerase sigma factor, sigma-70 family</fullName>
    </submittedName>
</protein>
<dbReference type="GO" id="GO:0006352">
    <property type="term" value="P:DNA-templated transcription initiation"/>
    <property type="evidence" value="ECO:0007669"/>
    <property type="project" value="InterPro"/>
</dbReference>
<dbReference type="Pfam" id="PF04545">
    <property type="entry name" value="Sigma70_r4"/>
    <property type="match status" value="1"/>
</dbReference>
<dbReference type="STRING" id="861299.J421_0598"/>
<keyword evidence="1" id="KW-0805">Transcription regulation</keyword>
<dbReference type="GO" id="GO:0016987">
    <property type="term" value="F:sigma factor activity"/>
    <property type="evidence" value="ECO:0007669"/>
    <property type="project" value="UniProtKB-KW"/>
</dbReference>
<reference evidence="9 10" key="1">
    <citation type="journal article" date="2014" name="Genome Announc.">
        <title>Genome Sequence and Methylome of Soil Bacterium Gemmatirosa kalamazoonensis KBS708T, a Member of the Rarely Cultivated Gemmatimonadetes Phylum.</title>
        <authorList>
            <person name="Debruyn J.M."/>
            <person name="Radosevich M."/>
            <person name="Wommack K.E."/>
            <person name="Polson S.W."/>
            <person name="Hauser L.J."/>
            <person name="Fawaz M.N."/>
            <person name="Korlach J."/>
            <person name="Tsai Y.C."/>
        </authorList>
    </citation>
    <scope>NUCLEOTIDE SEQUENCE [LARGE SCALE GENOMIC DNA]</scope>
    <source>
        <strain evidence="9 10">KBS708</strain>
    </source>
</reference>
<dbReference type="SUPFAM" id="SSF88946">
    <property type="entry name" value="Sigma2 domain of RNA polymerase sigma factors"/>
    <property type="match status" value="1"/>
</dbReference>
<dbReference type="InterPro" id="IPR013325">
    <property type="entry name" value="RNA_pol_sigma_r2"/>
</dbReference>
<dbReference type="OrthoDB" id="9809557at2"/>
<organism evidence="9 10">
    <name type="scientific">Gemmatirosa kalamazoonensis</name>
    <dbReference type="NCBI Taxonomy" id="861299"/>
    <lineage>
        <taxon>Bacteria</taxon>
        <taxon>Pseudomonadati</taxon>
        <taxon>Gemmatimonadota</taxon>
        <taxon>Gemmatimonadia</taxon>
        <taxon>Gemmatimonadales</taxon>
        <taxon>Gemmatimonadaceae</taxon>
        <taxon>Gemmatirosa</taxon>
    </lineage>
</organism>
<evidence type="ECO:0000256" key="3">
    <source>
        <dbReference type="ARBA" id="ARBA00023125"/>
    </source>
</evidence>
<dbReference type="Pfam" id="PF00140">
    <property type="entry name" value="Sigma70_r1_2"/>
    <property type="match status" value="1"/>
</dbReference>
<keyword evidence="4" id="KW-0804">Transcription</keyword>
<evidence type="ECO:0000256" key="1">
    <source>
        <dbReference type="ARBA" id="ARBA00023015"/>
    </source>
</evidence>
<evidence type="ECO:0000259" key="5">
    <source>
        <dbReference type="Pfam" id="PF00140"/>
    </source>
</evidence>
<evidence type="ECO:0000313" key="10">
    <source>
        <dbReference type="Proteomes" id="UP000019151"/>
    </source>
</evidence>
<dbReference type="InterPro" id="IPR050239">
    <property type="entry name" value="Sigma-70_RNA_pol_init_factors"/>
</dbReference>
<evidence type="ECO:0000259" key="6">
    <source>
        <dbReference type="Pfam" id="PF04539"/>
    </source>
</evidence>
<dbReference type="InterPro" id="IPR013324">
    <property type="entry name" value="RNA_pol_sigma_r3/r4-like"/>
</dbReference>
<dbReference type="PANTHER" id="PTHR30603:SF47">
    <property type="entry name" value="RNA POLYMERASE SIGMA FACTOR SIGD, CHLOROPLASTIC"/>
    <property type="match status" value="1"/>
</dbReference>
<dbReference type="Pfam" id="PF04539">
    <property type="entry name" value="Sigma70_r3"/>
    <property type="match status" value="1"/>
</dbReference>
<dbReference type="InterPro" id="IPR007624">
    <property type="entry name" value="RNA_pol_sigma70_r3"/>
</dbReference>